<name>A0ABQ6Q7L1_9BACT</name>
<dbReference type="Proteomes" id="UP001307705">
    <property type="component" value="Unassembled WGS sequence"/>
</dbReference>
<accession>A0ABQ6Q7L1</accession>
<gene>
    <name evidence="1" type="ORF">Ataiwa_37860</name>
</gene>
<keyword evidence="2" id="KW-1185">Reference proteome</keyword>
<proteinExistence type="predicted"/>
<dbReference type="RefSeq" id="WP_338230340.1">
    <property type="nucleotide sequence ID" value="NZ_BTPE01000020.1"/>
</dbReference>
<sequence length="83" mass="9048">MDLINEIRERVQAPTPPFFQILRKLGLWIAAAGLAVMTAPGTVPEIIQEVAGYAITAGTILVSICQLTVDESKLEERILSKVK</sequence>
<protein>
    <recommendedName>
        <fullName evidence="3">Holin</fullName>
    </recommendedName>
</protein>
<comment type="caution">
    <text evidence="1">The sequence shown here is derived from an EMBL/GenBank/DDBJ whole genome shotgun (WGS) entry which is preliminary data.</text>
</comment>
<evidence type="ECO:0000313" key="2">
    <source>
        <dbReference type="Proteomes" id="UP001307705"/>
    </source>
</evidence>
<evidence type="ECO:0008006" key="3">
    <source>
        <dbReference type="Google" id="ProtNLM"/>
    </source>
</evidence>
<evidence type="ECO:0000313" key="1">
    <source>
        <dbReference type="EMBL" id="GMQ35513.1"/>
    </source>
</evidence>
<organism evidence="1 2">
    <name type="scientific">Algoriphagus taiwanensis</name>
    <dbReference type="NCBI Taxonomy" id="1445656"/>
    <lineage>
        <taxon>Bacteria</taxon>
        <taxon>Pseudomonadati</taxon>
        <taxon>Bacteroidota</taxon>
        <taxon>Cytophagia</taxon>
        <taxon>Cytophagales</taxon>
        <taxon>Cyclobacteriaceae</taxon>
        <taxon>Algoriphagus</taxon>
    </lineage>
</organism>
<dbReference type="EMBL" id="BTPE01000020">
    <property type="protein sequence ID" value="GMQ35513.1"/>
    <property type="molecule type" value="Genomic_DNA"/>
</dbReference>
<reference evidence="1 2" key="1">
    <citation type="submission" date="2023-08" db="EMBL/GenBank/DDBJ databases">
        <title>Draft genome sequence of Algoriphagus taiwanensis.</title>
        <authorList>
            <person name="Takatani N."/>
            <person name="Hosokawa M."/>
            <person name="Sawabe T."/>
        </authorList>
    </citation>
    <scope>NUCLEOTIDE SEQUENCE [LARGE SCALE GENOMIC DNA]</scope>
    <source>
        <strain evidence="1 2">JCM 19755</strain>
    </source>
</reference>